<feature type="transmembrane region" description="Helical" evidence="6">
    <location>
        <begin position="75"/>
        <end position="92"/>
    </location>
</feature>
<dbReference type="InterPro" id="IPR036259">
    <property type="entry name" value="MFS_trans_sf"/>
</dbReference>
<feature type="transmembrane region" description="Helical" evidence="6">
    <location>
        <begin position="357"/>
        <end position="378"/>
    </location>
</feature>
<protein>
    <submittedName>
        <fullName evidence="8">Fucose permease</fullName>
    </submittedName>
</protein>
<evidence type="ECO:0000313" key="8">
    <source>
        <dbReference type="EMBL" id="MBP1888486.1"/>
    </source>
</evidence>
<feature type="transmembrane region" description="Helical" evidence="6">
    <location>
        <begin position="164"/>
        <end position="184"/>
    </location>
</feature>
<name>A0ABS4EWW3_9CLOT</name>
<dbReference type="Gene3D" id="1.20.1250.20">
    <property type="entry name" value="MFS general substrate transporter like domains"/>
    <property type="match status" value="2"/>
</dbReference>
<evidence type="ECO:0000256" key="3">
    <source>
        <dbReference type="ARBA" id="ARBA00022692"/>
    </source>
</evidence>
<feature type="transmembrane region" description="Helical" evidence="6">
    <location>
        <begin position="244"/>
        <end position="262"/>
    </location>
</feature>
<evidence type="ECO:0000313" key="9">
    <source>
        <dbReference type="Proteomes" id="UP000783390"/>
    </source>
</evidence>
<reference evidence="8 9" key="1">
    <citation type="submission" date="2021-03" db="EMBL/GenBank/DDBJ databases">
        <title>Genomic Encyclopedia of Type Strains, Phase IV (KMG-IV): sequencing the most valuable type-strain genomes for metagenomic binning, comparative biology and taxonomic classification.</title>
        <authorList>
            <person name="Goeker M."/>
        </authorList>
    </citation>
    <scope>NUCLEOTIDE SEQUENCE [LARGE SCALE GENOMIC DNA]</scope>
    <source>
        <strain evidence="8 9">DSM 3984</strain>
    </source>
</reference>
<keyword evidence="2" id="KW-0813">Transport</keyword>
<evidence type="ECO:0000259" key="7">
    <source>
        <dbReference type="PROSITE" id="PS50850"/>
    </source>
</evidence>
<dbReference type="EMBL" id="JAGGJZ010000001">
    <property type="protein sequence ID" value="MBP1888486.1"/>
    <property type="molecule type" value="Genomic_DNA"/>
</dbReference>
<feature type="transmembrane region" description="Helical" evidence="6">
    <location>
        <begin position="98"/>
        <end position="116"/>
    </location>
</feature>
<keyword evidence="4 6" id="KW-1133">Transmembrane helix</keyword>
<keyword evidence="3 6" id="KW-0812">Transmembrane</keyword>
<comment type="caution">
    <text evidence="8">The sequence shown here is derived from an EMBL/GenBank/DDBJ whole genome shotgun (WGS) entry which is preliminary data.</text>
</comment>
<dbReference type="Proteomes" id="UP000783390">
    <property type="component" value="Unassembled WGS sequence"/>
</dbReference>
<evidence type="ECO:0000256" key="5">
    <source>
        <dbReference type="ARBA" id="ARBA00023136"/>
    </source>
</evidence>
<dbReference type="InterPro" id="IPR020846">
    <property type="entry name" value="MFS_dom"/>
</dbReference>
<feature type="transmembrane region" description="Helical" evidence="6">
    <location>
        <begin position="45"/>
        <end position="63"/>
    </location>
</feature>
<feature type="transmembrane region" description="Helical" evidence="6">
    <location>
        <begin position="274"/>
        <end position="292"/>
    </location>
</feature>
<evidence type="ECO:0000256" key="1">
    <source>
        <dbReference type="ARBA" id="ARBA00004651"/>
    </source>
</evidence>
<dbReference type="RefSeq" id="WP_209795227.1">
    <property type="nucleotide sequence ID" value="NZ_JAGGJZ010000001.1"/>
</dbReference>
<evidence type="ECO:0000256" key="2">
    <source>
        <dbReference type="ARBA" id="ARBA00022448"/>
    </source>
</evidence>
<dbReference type="SUPFAM" id="SSF103473">
    <property type="entry name" value="MFS general substrate transporter"/>
    <property type="match status" value="1"/>
</dbReference>
<proteinExistence type="predicted"/>
<organism evidence="8 9">
    <name type="scientific">Clostridium moniliforme</name>
    <dbReference type="NCBI Taxonomy" id="39489"/>
    <lineage>
        <taxon>Bacteria</taxon>
        <taxon>Bacillati</taxon>
        <taxon>Bacillota</taxon>
        <taxon>Clostridia</taxon>
        <taxon>Eubacteriales</taxon>
        <taxon>Clostridiaceae</taxon>
        <taxon>Clostridium</taxon>
    </lineage>
</organism>
<feature type="transmembrane region" description="Helical" evidence="6">
    <location>
        <begin position="123"/>
        <end position="144"/>
    </location>
</feature>
<keyword evidence="5 6" id="KW-0472">Membrane</keyword>
<dbReference type="PANTHER" id="PTHR23514:SF13">
    <property type="entry name" value="INNER MEMBRANE PROTEIN YBJJ"/>
    <property type="match status" value="1"/>
</dbReference>
<dbReference type="PROSITE" id="PS50850">
    <property type="entry name" value="MFS"/>
    <property type="match status" value="1"/>
</dbReference>
<gene>
    <name evidence="8" type="ORF">J2Z53_000065</name>
</gene>
<comment type="subcellular location">
    <subcellularLocation>
        <location evidence="1">Cell membrane</location>
        <topology evidence="1">Multi-pass membrane protein</topology>
    </subcellularLocation>
</comment>
<keyword evidence="9" id="KW-1185">Reference proteome</keyword>
<dbReference type="PANTHER" id="PTHR23514">
    <property type="entry name" value="BYPASS OF STOP CODON PROTEIN 6"/>
    <property type="match status" value="1"/>
</dbReference>
<dbReference type="InterPro" id="IPR051788">
    <property type="entry name" value="MFS_Transporter"/>
</dbReference>
<feature type="transmembrane region" description="Helical" evidence="6">
    <location>
        <begin position="298"/>
        <end position="319"/>
    </location>
</feature>
<feature type="domain" description="Major facilitator superfamily (MFS) profile" evidence="7">
    <location>
        <begin position="9"/>
        <end position="383"/>
    </location>
</feature>
<feature type="transmembrane region" description="Helical" evidence="6">
    <location>
        <begin position="326"/>
        <end position="351"/>
    </location>
</feature>
<dbReference type="Pfam" id="PF07690">
    <property type="entry name" value="MFS_1"/>
    <property type="match status" value="1"/>
</dbReference>
<dbReference type="InterPro" id="IPR011701">
    <property type="entry name" value="MFS"/>
</dbReference>
<accession>A0ABS4EWW3</accession>
<feature type="transmembrane region" description="Helical" evidence="6">
    <location>
        <begin position="12"/>
        <end position="33"/>
    </location>
</feature>
<evidence type="ECO:0000256" key="6">
    <source>
        <dbReference type="SAM" id="Phobius"/>
    </source>
</evidence>
<sequence>MNKKSKIIATTLIYFVMIITAITEGLINIFTVPIKNDFHITDTKLSLMFMFGTIAYLICNYVGGALCEKIGQKKLFLIGLFGAALTNLLQAWSPNFTIFLIAFAIIQGFLGLMSIAANTVIPIIWITGQAIAMNLTHFAYGVGLSASQKLSGVLMTDGVGWRRIYIGSAILTIIVFVMFLFIKLPSVKREKEEKKISLLVVLQDKLVWFFFIGLGFYIMAEQGTGRWLPTYIKSTYNNMTESKIASYISIFFLLLTIGRLIGGFIVEKIGAMKAVKIFSLIGGILFVIGLLVGKNGLYIVSSAGFFFSIMFPTIVVIISNTFKKNTAYITGIIIALGSVVNTVLSLLVGVISDSIGIKYAVFIMPVSILITFVFLVLASKVIKSR</sequence>
<evidence type="ECO:0000256" key="4">
    <source>
        <dbReference type="ARBA" id="ARBA00022989"/>
    </source>
</evidence>
<feature type="transmembrane region" description="Helical" evidence="6">
    <location>
        <begin position="196"/>
        <end position="220"/>
    </location>
</feature>